<evidence type="ECO:0000259" key="1">
    <source>
        <dbReference type="Pfam" id="PF02627"/>
    </source>
</evidence>
<dbReference type="KEGG" id="asu:Asuc_2073"/>
<dbReference type="Gene3D" id="1.20.1290.10">
    <property type="entry name" value="AhpD-like"/>
    <property type="match status" value="1"/>
</dbReference>
<organism evidence="2 3">
    <name type="scientific">Actinobacillus succinogenes (strain ATCC 55618 / DSM 22257 / CCUG 43843 / 130Z)</name>
    <dbReference type="NCBI Taxonomy" id="339671"/>
    <lineage>
        <taxon>Bacteria</taxon>
        <taxon>Pseudomonadati</taxon>
        <taxon>Pseudomonadota</taxon>
        <taxon>Gammaproteobacteria</taxon>
        <taxon>Pasteurellales</taxon>
        <taxon>Pasteurellaceae</taxon>
        <taxon>Actinobacillus</taxon>
    </lineage>
</organism>
<name>A6VR22_ACTSZ</name>
<dbReference type="GO" id="GO:0051920">
    <property type="term" value="F:peroxiredoxin activity"/>
    <property type="evidence" value="ECO:0007669"/>
    <property type="project" value="InterPro"/>
</dbReference>
<dbReference type="PANTHER" id="PTHR33570">
    <property type="entry name" value="4-CARBOXYMUCONOLACTONE DECARBOXYLASE FAMILY PROTEIN"/>
    <property type="match status" value="1"/>
</dbReference>
<accession>A6VR22</accession>
<dbReference type="InterPro" id="IPR052512">
    <property type="entry name" value="4CMD/NDH-1_regulator"/>
</dbReference>
<feature type="domain" description="Carboxymuconolactone decarboxylase-like" evidence="1">
    <location>
        <begin position="35"/>
        <end position="120"/>
    </location>
</feature>
<dbReference type="EMBL" id="CP000746">
    <property type="protein sequence ID" value="ABR75419.1"/>
    <property type="molecule type" value="Genomic_DNA"/>
</dbReference>
<evidence type="ECO:0000313" key="2">
    <source>
        <dbReference type="EMBL" id="ABR75419.1"/>
    </source>
</evidence>
<dbReference type="RefSeq" id="WP_012073795.1">
    <property type="nucleotide sequence ID" value="NC_009655.1"/>
</dbReference>
<dbReference type="PANTHER" id="PTHR33570:SF10">
    <property type="entry name" value="GAMMA-CARBOXYMUCONOLACTONE DECARBOXYLASE"/>
    <property type="match status" value="1"/>
</dbReference>
<dbReference type="InterPro" id="IPR029032">
    <property type="entry name" value="AhpD-like"/>
</dbReference>
<dbReference type="eggNOG" id="COG0599">
    <property type="taxonomic scope" value="Bacteria"/>
</dbReference>
<dbReference type="Pfam" id="PF02627">
    <property type="entry name" value="CMD"/>
    <property type="match status" value="1"/>
</dbReference>
<dbReference type="SUPFAM" id="SSF69118">
    <property type="entry name" value="AhpD-like"/>
    <property type="match status" value="1"/>
</dbReference>
<dbReference type="HOGENOM" id="CLU_070025_2_2_6"/>
<reference evidence="3" key="1">
    <citation type="journal article" date="2010" name="BMC Genomics">
        <title>A genomic perspective on the potential of Actinobacillus succinogenes for industrial succinate production.</title>
        <authorList>
            <person name="McKinlay J.B."/>
            <person name="Laivenieks M."/>
            <person name="Schindler B.D."/>
            <person name="McKinlay A.A."/>
            <person name="Siddaramappa S."/>
            <person name="Challacombe J.F."/>
            <person name="Lowry S.R."/>
            <person name="Clum A."/>
            <person name="Lapidus A.L."/>
            <person name="Burkhart K.B."/>
            <person name="Harkins V."/>
            <person name="Vieille C."/>
        </authorList>
    </citation>
    <scope>NUCLEOTIDE SEQUENCE [LARGE SCALE GENOMIC DNA]</scope>
    <source>
        <strain evidence="3">ATCC 55618 / DSM 22257 / CCUG 43843 / 130Z</strain>
    </source>
</reference>
<protein>
    <submittedName>
        <fullName evidence="2">Carboxymuconolactone decarboxylase</fullName>
    </submittedName>
</protein>
<keyword evidence="3" id="KW-1185">Reference proteome</keyword>
<dbReference type="AlphaFoldDB" id="A6VR22"/>
<dbReference type="InterPro" id="IPR003779">
    <property type="entry name" value="CMD-like"/>
</dbReference>
<evidence type="ECO:0000313" key="3">
    <source>
        <dbReference type="Proteomes" id="UP000001114"/>
    </source>
</evidence>
<gene>
    <name evidence="2" type="ordered locus">Asuc_2073</name>
</gene>
<dbReference type="Proteomes" id="UP000001114">
    <property type="component" value="Chromosome"/>
</dbReference>
<dbReference type="STRING" id="339671.Asuc_2073"/>
<dbReference type="OrthoDB" id="9801400at2"/>
<proteinExistence type="predicted"/>
<sequence>MLQNQALQQRGLETLQTIDGEQGEAVMQALADIAPDLGTYIIGFAFGEIYNRPHLDLRQRELVTLAALAAQGGCEKQLRVHIHAALNVGLTREQIVETFIQCVPYLGFPKVLNAVYAAKEVFAEVSV</sequence>